<dbReference type="RefSeq" id="WP_003932624.1">
    <property type="nucleotide sequence ID" value="NZ_JH814697.1"/>
</dbReference>
<dbReference type="eggNOG" id="COG1176">
    <property type="taxonomic scope" value="Bacteria"/>
</dbReference>
<dbReference type="PATRIC" id="fig|1194972.3.peg.3517"/>
<dbReference type="InterPro" id="IPR035906">
    <property type="entry name" value="MetI-like_sf"/>
</dbReference>
<feature type="transmembrane region" description="Helical" evidence="8">
    <location>
        <begin position="16"/>
        <end position="36"/>
    </location>
</feature>
<dbReference type="AlphaFoldDB" id="K0V9P6"/>
<feature type="transmembrane region" description="Helical" evidence="8">
    <location>
        <begin position="67"/>
        <end position="87"/>
    </location>
</feature>
<keyword evidence="5 8" id="KW-0812">Transmembrane</keyword>
<evidence type="ECO:0000256" key="6">
    <source>
        <dbReference type="ARBA" id="ARBA00022989"/>
    </source>
</evidence>
<keyword evidence="7 8" id="KW-0472">Membrane</keyword>
<dbReference type="InterPro" id="IPR000515">
    <property type="entry name" value="MetI-like"/>
</dbReference>
<dbReference type="SUPFAM" id="SSF161098">
    <property type="entry name" value="MetI-like"/>
    <property type="match status" value="1"/>
</dbReference>
<evidence type="ECO:0000256" key="3">
    <source>
        <dbReference type="ARBA" id="ARBA00022448"/>
    </source>
</evidence>
<name>K0V9P6_MYCVA</name>
<evidence type="ECO:0000313" key="11">
    <source>
        <dbReference type="Proteomes" id="UP000006072"/>
    </source>
</evidence>
<evidence type="ECO:0000256" key="2">
    <source>
        <dbReference type="ARBA" id="ARBA00007069"/>
    </source>
</evidence>
<protein>
    <submittedName>
        <fullName evidence="10">Binding-protein-dependent transporters inner membrane component</fullName>
    </submittedName>
</protein>
<evidence type="ECO:0000256" key="7">
    <source>
        <dbReference type="ARBA" id="ARBA00023136"/>
    </source>
</evidence>
<evidence type="ECO:0000256" key="5">
    <source>
        <dbReference type="ARBA" id="ARBA00022692"/>
    </source>
</evidence>
<dbReference type="EMBL" id="ALQA01000039">
    <property type="protein sequence ID" value="EJZ07764.1"/>
    <property type="molecule type" value="Genomic_DNA"/>
</dbReference>
<evidence type="ECO:0000256" key="4">
    <source>
        <dbReference type="ARBA" id="ARBA00022475"/>
    </source>
</evidence>
<dbReference type="PANTHER" id="PTHR42929">
    <property type="entry name" value="INNER MEMBRANE ABC TRANSPORTER PERMEASE PROTEIN YDCU-RELATED-RELATED"/>
    <property type="match status" value="1"/>
</dbReference>
<keyword evidence="11" id="KW-1185">Reference proteome</keyword>
<dbReference type="GO" id="GO:0055085">
    <property type="term" value="P:transmembrane transport"/>
    <property type="evidence" value="ECO:0007669"/>
    <property type="project" value="InterPro"/>
</dbReference>
<comment type="similarity">
    <text evidence="2">Belongs to the binding-protein-dependent transport system permease family. CysTW subfamily.</text>
</comment>
<evidence type="ECO:0000256" key="8">
    <source>
        <dbReference type="SAM" id="Phobius"/>
    </source>
</evidence>
<keyword evidence="6 8" id="KW-1133">Transmembrane helix</keyword>
<sequence>MSTRAGWVRALLPGTTWLTCFYLIPLALILAAAVATPDMIGRPVYGFSTANFALVFQSTYLPVVARTFAYAVLATAVCLLIGYPCAYAISRYGGRAKPALLLAVLVPWLADYLIRIYAWVQLLGREGPVNSLLARFGIGPVNLIGNPYALNLGLVYSFLPFMILAVFLAVERVDWRLVDAAHDLNAGPWRAFRTVVVPLTVGGIAAGCQLVFLLSLGDFAIAQFLGGSTYLMGNLIRDQLATAGSLPFGAALTATLLAGMVTFIALAYLVVSAGRALRRTRVRRG</sequence>
<comment type="subcellular location">
    <subcellularLocation>
        <location evidence="1">Cell membrane</location>
        <topology evidence="1">Multi-pass membrane protein</topology>
    </subcellularLocation>
</comment>
<dbReference type="PROSITE" id="PS50928">
    <property type="entry name" value="ABC_TM1"/>
    <property type="match status" value="1"/>
</dbReference>
<dbReference type="HOGENOM" id="CLU_016047_18_3_11"/>
<feature type="transmembrane region" description="Helical" evidence="8">
    <location>
        <begin position="248"/>
        <end position="271"/>
    </location>
</feature>
<feature type="transmembrane region" description="Helical" evidence="8">
    <location>
        <begin position="99"/>
        <end position="120"/>
    </location>
</feature>
<reference evidence="10 11" key="1">
    <citation type="journal article" date="2012" name="J. Bacteriol.">
        <title>Complete Genome Sequence of Mycobacterium vaccae Type Strain ATCC 25954.</title>
        <authorList>
            <person name="Ho Y.S."/>
            <person name="Adroub S.A."/>
            <person name="Abadi M."/>
            <person name="Al Alwan B."/>
            <person name="Alkhateeb R."/>
            <person name="Gao G."/>
            <person name="Ragab A."/>
            <person name="Ali S."/>
            <person name="van Soolingen D."/>
            <person name="Bitter W."/>
            <person name="Pain A."/>
            <person name="Abdallah A.M."/>
        </authorList>
    </citation>
    <scope>NUCLEOTIDE SEQUENCE [LARGE SCALE GENOMIC DNA]</scope>
    <source>
        <strain evidence="10 11">ATCC 25954</strain>
    </source>
</reference>
<keyword evidence="3" id="KW-0813">Transport</keyword>
<feature type="transmembrane region" description="Helical" evidence="8">
    <location>
        <begin position="191"/>
        <end position="216"/>
    </location>
</feature>
<feature type="transmembrane region" description="Helical" evidence="8">
    <location>
        <begin position="148"/>
        <end position="170"/>
    </location>
</feature>
<feature type="domain" description="ABC transmembrane type-1" evidence="9">
    <location>
        <begin position="64"/>
        <end position="269"/>
    </location>
</feature>
<dbReference type="Gene3D" id="1.10.3720.10">
    <property type="entry name" value="MetI-like"/>
    <property type="match status" value="1"/>
</dbReference>
<organism evidence="10 11">
    <name type="scientific">Mycolicibacterium vaccae ATCC 25954</name>
    <dbReference type="NCBI Taxonomy" id="1194972"/>
    <lineage>
        <taxon>Bacteria</taxon>
        <taxon>Bacillati</taxon>
        <taxon>Actinomycetota</taxon>
        <taxon>Actinomycetes</taxon>
        <taxon>Mycobacteriales</taxon>
        <taxon>Mycobacteriaceae</taxon>
        <taxon>Mycolicibacterium</taxon>
    </lineage>
</organism>
<dbReference type="CDD" id="cd06261">
    <property type="entry name" value="TM_PBP2"/>
    <property type="match status" value="1"/>
</dbReference>
<evidence type="ECO:0000256" key="1">
    <source>
        <dbReference type="ARBA" id="ARBA00004651"/>
    </source>
</evidence>
<evidence type="ECO:0000313" key="10">
    <source>
        <dbReference type="EMBL" id="EJZ07764.1"/>
    </source>
</evidence>
<keyword evidence="4" id="KW-1003">Cell membrane</keyword>
<dbReference type="Proteomes" id="UP000006072">
    <property type="component" value="Unassembled WGS sequence"/>
</dbReference>
<dbReference type="GO" id="GO:0005886">
    <property type="term" value="C:plasma membrane"/>
    <property type="evidence" value="ECO:0007669"/>
    <property type="project" value="UniProtKB-SubCell"/>
</dbReference>
<accession>K0V9P6</accession>
<dbReference type="PANTHER" id="PTHR42929:SF1">
    <property type="entry name" value="INNER MEMBRANE ABC TRANSPORTER PERMEASE PROTEIN YDCU-RELATED"/>
    <property type="match status" value="1"/>
</dbReference>
<proteinExistence type="inferred from homology"/>
<comment type="caution">
    <text evidence="10">The sequence shown here is derived from an EMBL/GenBank/DDBJ whole genome shotgun (WGS) entry which is preliminary data.</text>
</comment>
<gene>
    <name evidence="10" type="ORF">MVAC_17653</name>
</gene>
<evidence type="ECO:0000259" key="9">
    <source>
        <dbReference type="PROSITE" id="PS50928"/>
    </source>
</evidence>